<name>A0A1J9QY02_9EURO</name>
<dbReference type="EMBL" id="LGTZ01002004">
    <property type="protein sequence ID" value="OJD20205.1"/>
    <property type="molecule type" value="Genomic_DNA"/>
</dbReference>
<dbReference type="AlphaFoldDB" id="A0A1J9QY02"/>
<proteinExistence type="predicted"/>
<evidence type="ECO:0000313" key="3">
    <source>
        <dbReference type="Proteomes" id="UP000242791"/>
    </source>
</evidence>
<sequence>LTPQLLKAAVTTALNKLLAPVQAAFQANPDWQEIEKKAYPPPPEPEKKKKKPKDKGCRYPGGGAAAAAAAPRQEVDGVEEKLEKLAV</sequence>
<reference evidence="2 3" key="1">
    <citation type="submission" date="2015-08" db="EMBL/GenBank/DDBJ databases">
        <title>Emmonsia species relationships and genome sequence.</title>
        <authorList>
            <person name="Cuomo C.A."/>
            <person name="Schwartz I.S."/>
            <person name="Kenyon C."/>
            <person name="De Hoog G.S."/>
            <person name="Govender N.P."/>
            <person name="Botha A."/>
            <person name="Moreno L."/>
            <person name="De Vries M."/>
            <person name="Munoz J.F."/>
            <person name="Stielow J.B."/>
        </authorList>
    </citation>
    <scope>NUCLEOTIDE SEQUENCE [LARGE SCALE GENOMIC DNA]</scope>
    <source>
        <strain evidence="2 3">EI222</strain>
    </source>
</reference>
<accession>A0A1J9QY02</accession>
<evidence type="ECO:0000256" key="1">
    <source>
        <dbReference type="SAM" id="MobiDB-lite"/>
    </source>
</evidence>
<dbReference type="VEuPathDB" id="FungiDB:ACJ73_08464"/>
<dbReference type="Gene3D" id="1.10.240.10">
    <property type="entry name" value="Tyrosyl-Transfer RNA Synthetase"/>
    <property type="match status" value="1"/>
</dbReference>
<gene>
    <name evidence="2" type="ORF">ACJ73_08464</name>
</gene>
<dbReference type="Proteomes" id="UP000242791">
    <property type="component" value="Unassembled WGS sequence"/>
</dbReference>
<dbReference type="STRING" id="1658174.A0A1J9QY02"/>
<protein>
    <submittedName>
        <fullName evidence="2">Uncharacterized protein</fullName>
    </submittedName>
</protein>
<keyword evidence="3" id="KW-1185">Reference proteome</keyword>
<evidence type="ECO:0000313" key="2">
    <source>
        <dbReference type="EMBL" id="OJD20205.1"/>
    </source>
</evidence>
<comment type="caution">
    <text evidence="2">The sequence shown here is derived from an EMBL/GenBank/DDBJ whole genome shotgun (WGS) entry which is preliminary data.</text>
</comment>
<organism evidence="2 3">
    <name type="scientific">Blastomyces percursus</name>
    <dbReference type="NCBI Taxonomy" id="1658174"/>
    <lineage>
        <taxon>Eukaryota</taxon>
        <taxon>Fungi</taxon>
        <taxon>Dikarya</taxon>
        <taxon>Ascomycota</taxon>
        <taxon>Pezizomycotina</taxon>
        <taxon>Eurotiomycetes</taxon>
        <taxon>Eurotiomycetidae</taxon>
        <taxon>Onygenales</taxon>
        <taxon>Ajellomycetaceae</taxon>
        <taxon>Blastomyces</taxon>
    </lineage>
</organism>
<feature type="non-terminal residue" evidence="2">
    <location>
        <position position="1"/>
    </location>
</feature>
<dbReference type="OrthoDB" id="197206at2759"/>
<feature type="compositionally biased region" description="Basic and acidic residues" evidence="1">
    <location>
        <begin position="73"/>
        <end position="87"/>
    </location>
</feature>
<feature type="region of interest" description="Disordered" evidence="1">
    <location>
        <begin position="29"/>
        <end position="87"/>
    </location>
</feature>